<evidence type="ECO:0000256" key="4">
    <source>
        <dbReference type="ARBA" id="ARBA00022827"/>
    </source>
</evidence>
<name>A0ABP1EWL7_9FLAO</name>
<organism evidence="7 8">
    <name type="scientific">Tenacibaculum platacis</name>
    <dbReference type="NCBI Taxonomy" id="3137852"/>
    <lineage>
        <taxon>Bacteria</taxon>
        <taxon>Pseudomonadati</taxon>
        <taxon>Bacteroidota</taxon>
        <taxon>Flavobacteriia</taxon>
        <taxon>Flavobacteriales</taxon>
        <taxon>Flavobacteriaceae</taxon>
        <taxon>Tenacibaculum</taxon>
    </lineage>
</organism>
<evidence type="ECO:0000256" key="5">
    <source>
        <dbReference type="ARBA" id="ARBA00023002"/>
    </source>
</evidence>
<dbReference type="SUPFAM" id="SSF51905">
    <property type="entry name" value="FAD/NAD(P)-binding domain"/>
    <property type="match status" value="2"/>
</dbReference>
<dbReference type="PANTHER" id="PTHR42784:SF1">
    <property type="entry name" value="PYRANOSE 2-OXIDASE"/>
    <property type="match status" value="1"/>
</dbReference>
<keyword evidence="5" id="KW-0560">Oxidoreductase</keyword>
<evidence type="ECO:0000256" key="3">
    <source>
        <dbReference type="ARBA" id="ARBA00022630"/>
    </source>
</evidence>
<dbReference type="InterPro" id="IPR051473">
    <property type="entry name" value="P2Ox-like"/>
</dbReference>
<evidence type="ECO:0000256" key="1">
    <source>
        <dbReference type="ARBA" id="ARBA00001974"/>
    </source>
</evidence>
<gene>
    <name evidence="7" type="ORF">T190607A01A_40168</name>
</gene>
<comment type="similarity">
    <text evidence="2">Belongs to the GMC oxidoreductase family.</text>
</comment>
<evidence type="ECO:0000313" key="8">
    <source>
        <dbReference type="Proteomes" id="UP001497416"/>
    </source>
</evidence>
<comment type="caution">
    <text evidence="7">The sequence shown here is derived from an EMBL/GenBank/DDBJ whole genome shotgun (WGS) entry which is preliminary data.</text>
</comment>
<reference evidence="7 8" key="1">
    <citation type="submission" date="2024-05" db="EMBL/GenBank/DDBJ databases">
        <authorList>
            <person name="Duchaud E."/>
        </authorList>
    </citation>
    <scope>NUCLEOTIDE SEQUENCE [LARGE SCALE GENOMIC DNA]</scope>
    <source>
        <strain evidence="7">Ena-SAMPLE-TAB-13-05-2024-13:56:06:370-140302</strain>
    </source>
</reference>
<keyword evidence="3" id="KW-0285">Flavoprotein</keyword>
<evidence type="ECO:0000313" key="7">
    <source>
        <dbReference type="EMBL" id="CAL2091214.1"/>
    </source>
</evidence>
<dbReference type="Proteomes" id="UP001497416">
    <property type="component" value="Unassembled WGS sequence"/>
</dbReference>
<keyword evidence="4" id="KW-0274">FAD</keyword>
<dbReference type="Gene3D" id="3.50.50.60">
    <property type="entry name" value="FAD/NAD(P)-binding domain"/>
    <property type="match status" value="1"/>
</dbReference>
<dbReference type="InterPro" id="IPR036188">
    <property type="entry name" value="FAD/NAD-bd_sf"/>
</dbReference>
<protein>
    <recommendedName>
        <fullName evidence="6">Glucose-methanol-choline oxidoreductase C-terminal domain-containing protein</fullName>
    </recommendedName>
</protein>
<evidence type="ECO:0000256" key="2">
    <source>
        <dbReference type="ARBA" id="ARBA00010790"/>
    </source>
</evidence>
<feature type="domain" description="Glucose-methanol-choline oxidoreductase C-terminal" evidence="6">
    <location>
        <begin position="462"/>
        <end position="519"/>
    </location>
</feature>
<comment type="cofactor">
    <cofactor evidence="1">
        <name>FAD</name>
        <dbReference type="ChEBI" id="CHEBI:57692"/>
    </cofactor>
</comment>
<proteinExistence type="inferred from homology"/>
<dbReference type="RefSeq" id="WP_348713096.1">
    <property type="nucleotide sequence ID" value="NZ_CAXIXY010000006.1"/>
</dbReference>
<dbReference type="InterPro" id="IPR007867">
    <property type="entry name" value="GMC_OxRtase_C"/>
</dbReference>
<accession>A0ABP1EWL7</accession>
<dbReference type="PANTHER" id="PTHR42784">
    <property type="entry name" value="PYRANOSE 2-OXIDASE"/>
    <property type="match status" value="1"/>
</dbReference>
<dbReference type="EMBL" id="CAXIXY010000006">
    <property type="protein sequence ID" value="CAL2091214.1"/>
    <property type="molecule type" value="Genomic_DNA"/>
</dbReference>
<sequence>MMNTSKIFDYIVVGSGCTGVQSAQTLLENGAQVLMLDVGNEDESGINFPNKNFLNIRKENTNQPELFLGKNYIGIPWGELKPGYHLTPSRKYVIKDTEELAPYISNEFEVFESFAKGGLGTAWGTGSYLFTKEELEKSGLSPDEMDSAYKTMFERIGITEGNHDNNYPEEVPLETDKSIQKIQKSYHKNQKYFNTKEIHLKRTPLAVISSPKENRKAYEYNDMDFWHDNNKSAYRPWITLNALKNNKNFSYVNNAYVYEYKEGEDQIEVTIIHTKTQEKVVYFCKKLMLGASVFGTTRIVLRSTNNYNKKLSLLCNSYFYIPCINLKMLGKLNSKKKIGLSQLTLYIKNKKHLEIANFFTYRSLLLFKLVKESPLNIKVSRLLFKFLHSSIVIVGFHISKTQNHTDQLVLEKDYETLTNDKLRFITTENNEEKTQEKGLIKRLKKILFKLKCIPLKVIQTPKGSSIHYAGTLPFSNDEKPLTTNLNGKLSGSKNIYIIDASSFTFLPAKGVTLTAMANAHRVSLKSLEND</sequence>
<evidence type="ECO:0000259" key="6">
    <source>
        <dbReference type="Pfam" id="PF05199"/>
    </source>
</evidence>
<keyword evidence="8" id="KW-1185">Reference proteome</keyword>
<dbReference type="Pfam" id="PF05199">
    <property type="entry name" value="GMC_oxred_C"/>
    <property type="match status" value="1"/>
</dbReference>